<evidence type="ECO:0000256" key="1">
    <source>
        <dbReference type="ARBA" id="ARBA00004141"/>
    </source>
</evidence>
<evidence type="ECO:0000256" key="2">
    <source>
        <dbReference type="ARBA" id="ARBA00010992"/>
    </source>
</evidence>
<feature type="domain" description="Major facilitator superfamily (MFS) profile" evidence="10">
    <location>
        <begin position="349"/>
        <end position="804"/>
    </location>
</feature>
<keyword evidence="5" id="KW-0521">NADP</keyword>
<dbReference type="EMBL" id="CALLCH030000006">
    <property type="protein sequence ID" value="CAI4212965.1"/>
    <property type="molecule type" value="Genomic_DNA"/>
</dbReference>
<dbReference type="InterPro" id="IPR020846">
    <property type="entry name" value="MFS_dom"/>
</dbReference>
<feature type="transmembrane region" description="Helical" evidence="9">
    <location>
        <begin position="648"/>
        <end position="671"/>
    </location>
</feature>
<dbReference type="Proteomes" id="UP000838763">
    <property type="component" value="Unassembled WGS sequence"/>
</dbReference>
<keyword evidence="12" id="KW-1185">Reference proteome</keyword>
<dbReference type="GO" id="GO:0015149">
    <property type="term" value="F:hexose transmembrane transporter activity"/>
    <property type="evidence" value="ECO:0007669"/>
    <property type="project" value="TreeGrafter"/>
</dbReference>
<feature type="transmembrane region" description="Helical" evidence="9">
    <location>
        <begin position="712"/>
        <end position="736"/>
    </location>
</feature>
<dbReference type="Gene3D" id="1.20.1250.20">
    <property type="entry name" value="MFS general substrate transporter like domains"/>
    <property type="match status" value="2"/>
</dbReference>
<feature type="transmembrane region" description="Helical" evidence="9">
    <location>
        <begin position="748"/>
        <end position="767"/>
    </location>
</feature>
<dbReference type="OrthoDB" id="4540492at2759"/>
<keyword evidence="3" id="KW-0813">Transport</keyword>
<dbReference type="InterPro" id="IPR036291">
    <property type="entry name" value="NAD(P)-bd_dom_sf"/>
</dbReference>
<reference evidence="11" key="1">
    <citation type="submission" date="2022-11" db="EMBL/GenBank/DDBJ databases">
        <authorList>
            <person name="Scott C."/>
            <person name="Bruce N."/>
        </authorList>
    </citation>
    <scope>NUCLEOTIDE SEQUENCE</scope>
</reference>
<keyword evidence="6 9" id="KW-1133">Transmembrane helix</keyword>
<organism evidence="11 12">
    <name type="scientific">Parascedosporium putredinis</name>
    <dbReference type="NCBI Taxonomy" id="1442378"/>
    <lineage>
        <taxon>Eukaryota</taxon>
        <taxon>Fungi</taxon>
        <taxon>Dikarya</taxon>
        <taxon>Ascomycota</taxon>
        <taxon>Pezizomycotina</taxon>
        <taxon>Sordariomycetes</taxon>
        <taxon>Hypocreomycetidae</taxon>
        <taxon>Microascales</taxon>
        <taxon>Microascaceae</taxon>
        <taxon>Parascedosporium</taxon>
    </lineage>
</organism>
<dbReference type="PANTHER" id="PTHR23503">
    <property type="entry name" value="SOLUTE CARRIER FAMILY 2"/>
    <property type="match status" value="1"/>
</dbReference>
<feature type="transmembrane region" description="Helical" evidence="9">
    <location>
        <begin position="683"/>
        <end position="706"/>
    </location>
</feature>
<name>A0A9P1GZS0_9PEZI</name>
<evidence type="ECO:0000259" key="10">
    <source>
        <dbReference type="PROSITE" id="PS50850"/>
    </source>
</evidence>
<dbReference type="Gene3D" id="3.90.25.10">
    <property type="entry name" value="UDP-galactose 4-epimerase, domain 1"/>
    <property type="match status" value="1"/>
</dbReference>
<dbReference type="SUPFAM" id="SSF51735">
    <property type="entry name" value="NAD(P)-binding Rossmann-fold domains"/>
    <property type="match status" value="1"/>
</dbReference>
<accession>A0A9P1GZS0</accession>
<dbReference type="AlphaFoldDB" id="A0A9P1GZS0"/>
<gene>
    <name evidence="11" type="ORF">PPNO1_LOCUS2716</name>
</gene>
<dbReference type="InterPro" id="IPR003663">
    <property type="entry name" value="Sugar/inositol_transpt"/>
</dbReference>
<protein>
    <recommendedName>
        <fullName evidence="10">Major facilitator superfamily (MFS) profile domain-containing protein</fullName>
    </recommendedName>
</protein>
<evidence type="ECO:0000256" key="8">
    <source>
        <dbReference type="ARBA" id="ARBA00023136"/>
    </source>
</evidence>
<evidence type="ECO:0000313" key="12">
    <source>
        <dbReference type="Proteomes" id="UP000838763"/>
    </source>
</evidence>
<dbReference type="PRINTS" id="PR00171">
    <property type="entry name" value="SUGRTRNSPORT"/>
</dbReference>
<comment type="similarity">
    <text evidence="2">Belongs to the major facilitator superfamily. Sugar transporter (TC 2.A.1.1) family.</text>
</comment>
<evidence type="ECO:0000256" key="6">
    <source>
        <dbReference type="ARBA" id="ARBA00022989"/>
    </source>
</evidence>
<feature type="transmembrane region" description="Helical" evidence="9">
    <location>
        <begin position="342"/>
        <end position="362"/>
    </location>
</feature>
<dbReference type="InterPro" id="IPR045263">
    <property type="entry name" value="GLUT"/>
</dbReference>
<proteinExistence type="inferred from homology"/>
<dbReference type="GO" id="GO:0016491">
    <property type="term" value="F:oxidoreductase activity"/>
    <property type="evidence" value="ECO:0007669"/>
    <property type="project" value="UniProtKB-KW"/>
</dbReference>
<evidence type="ECO:0000256" key="9">
    <source>
        <dbReference type="SAM" id="Phobius"/>
    </source>
</evidence>
<keyword evidence="8 9" id="KW-0472">Membrane</keyword>
<dbReference type="GO" id="GO:0016020">
    <property type="term" value="C:membrane"/>
    <property type="evidence" value="ECO:0007669"/>
    <property type="project" value="UniProtKB-SubCell"/>
</dbReference>
<keyword evidence="4 9" id="KW-0812">Transmembrane</keyword>
<comment type="caution">
    <text evidence="11">The sequence shown here is derived from an EMBL/GenBank/DDBJ whole genome shotgun (WGS) entry which is preliminary data.</text>
</comment>
<sequence length="820" mass="88450">MTEFKPSRILIFGATGQIGAFITEAILSANPAFQHVAIFTSENTARTKPDLLRGWTERGVSIITGDVADKGQVLAAYKGIDTVVSAVGRNVLDHQTDLLRWADEQENGSVQWFLPSEYGTDIEYGPKSATEKPHQLKLKVRKFAREALKRVKCTYVVTGPYIDMYFTLFGAADKVGGYDVQNKRAVLVEDGNGKVGFTSMRDVGKGVVAALQHPEASFDRVIKIQSFVVTPEEILTEFEKQTGGQPWTVEYTPLDDLRRLEDDAWSQGKGWSTLATLRRIWAEGGTLYERTDNEAIGLHDEDLESLATTVQRNIAQSSLTDSTMHHVTELKFRASGQCVREVSLYLVLLVFISTLGPLQFGYHLAELNAPQDVVTCQKKSIGAALLARAANWFTSTKPQPTVQSQPGGDSTWFTDCIPMSDAEFATISSVFTIGGLIGALSAGPISSKRGRLPAMRLTALSYLVGSILETFSNSVFVLASGRFINGLGAGASTVIVPLYISEVAPPNERGIFGAMTQAVGLFIVPESPAWLAAHGQGTKARRVLQRIRGKVVDISEEAAGWDNGDDDAEGSVAEDARLLAQPSSDAALSPTISGRPGSGAAPHLGFFQVIQDPLYRPAIVACVGIMFAQQLCGINSIIVYSVSLLADLLPISSALLTIVISCVNLIMTVACSPLPDRIGRKTCLLISIIGQGTSSLALALSIIFGAKIISALAVLFFVGFFAVGLGPVPFIMASELVGQEAVGATQSWCLASNYGATFLVVQFFPLVNNWLNEWLGGAGWVYVLFAGFAALSAMFVSWRVPETLGRKDVDEVWGRTRRID</sequence>
<dbReference type="PROSITE" id="PS50850">
    <property type="entry name" value="MFS"/>
    <property type="match status" value="1"/>
</dbReference>
<evidence type="ECO:0000313" key="11">
    <source>
        <dbReference type="EMBL" id="CAI4212965.1"/>
    </source>
</evidence>
<evidence type="ECO:0000256" key="3">
    <source>
        <dbReference type="ARBA" id="ARBA00022448"/>
    </source>
</evidence>
<keyword evidence="7" id="KW-0560">Oxidoreductase</keyword>
<dbReference type="Gene3D" id="3.40.50.720">
    <property type="entry name" value="NAD(P)-binding Rossmann-like Domain"/>
    <property type="match status" value="1"/>
</dbReference>
<feature type="transmembrane region" description="Helical" evidence="9">
    <location>
        <begin position="618"/>
        <end position="642"/>
    </location>
</feature>
<comment type="subcellular location">
    <subcellularLocation>
        <location evidence="1">Membrane</location>
        <topology evidence="1">Multi-pass membrane protein</topology>
    </subcellularLocation>
</comment>
<evidence type="ECO:0000256" key="7">
    <source>
        <dbReference type="ARBA" id="ARBA00023002"/>
    </source>
</evidence>
<dbReference type="CDD" id="cd05259">
    <property type="entry name" value="PCBER_SDR_a"/>
    <property type="match status" value="1"/>
</dbReference>
<dbReference type="PROSITE" id="PS00217">
    <property type="entry name" value="SUGAR_TRANSPORT_2"/>
    <property type="match status" value="1"/>
</dbReference>
<dbReference type="InterPro" id="IPR036259">
    <property type="entry name" value="MFS_trans_sf"/>
</dbReference>
<dbReference type="SUPFAM" id="SSF103473">
    <property type="entry name" value="MFS general substrate transporter"/>
    <property type="match status" value="1"/>
</dbReference>
<evidence type="ECO:0000256" key="5">
    <source>
        <dbReference type="ARBA" id="ARBA00022857"/>
    </source>
</evidence>
<dbReference type="PANTHER" id="PTHR23503:SF8">
    <property type="entry name" value="FACILITATED GLUCOSE TRANSPORTER PROTEIN 1"/>
    <property type="match status" value="1"/>
</dbReference>
<evidence type="ECO:0000256" key="4">
    <source>
        <dbReference type="ARBA" id="ARBA00022692"/>
    </source>
</evidence>
<feature type="transmembrane region" description="Helical" evidence="9">
    <location>
        <begin position="424"/>
        <end position="445"/>
    </location>
</feature>
<dbReference type="InterPro" id="IPR045312">
    <property type="entry name" value="PCBER-like"/>
</dbReference>
<feature type="transmembrane region" description="Helical" evidence="9">
    <location>
        <begin position="779"/>
        <end position="798"/>
    </location>
</feature>
<dbReference type="InterPro" id="IPR008030">
    <property type="entry name" value="NmrA-like"/>
</dbReference>
<dbReference type="InterPro" id="IPR005828">
    <property type="entry name" value="MFS_sugar_transport-like"/>
</dbReference>
<dbReference type="InterPro" id="IPR005829">
    <property type="entry name" value="Sugar_transporter_CS"/>
</dbReference>
<dbReference type="Pfam" id="PF00083">
    <property type="entry name" value="Sugar_tr"/>
    <property type="match status" value="1"/>
</dbReference>
<dbReference type="Pfam" id="PF05368">
    <property type="entry name" value="NmrA"/>
    <property type="match status" value="1"/>
</dbReference>